<dbReference type="PANTHER" id="PTHR33164:SF106">
    <property type="entry name" value="TRANSCRIPTIONAL REGULATORY PROTEIN"/>
    <property type="match status" value="1"/>
</dbReference>
<gene>
    <name evidence="2" type="ORF">MKK62_16850</name>
</gene>
<dbReference type="InterPro" id="IPR000835">
    <property type="entry name" value="HTH_MarR-typ"/>
</dbReference>
<dbReference type="Proteomes" id="UP001055336">
    <property type="component" value="Chromosome"/>
</dbReference>
<dbReference type="PANTHER" id="PTHR33164">
    <property type="entry name" value="TRANSCRIPTIONAL REGULATOR, MARR FAMILY"/>
    <property type="match status" value="1"/>
</dbReference>
<dbReference type="InterPro" id="IPR036390">
    <property type="entry name" value="WH_DNA-bd_sf"/>
</dbReference>
<feature type="domain" description="HTH marR-type" evidence="1">
    <location>
        <begin position="10"/>
        <end position="154"/>
    </location>
</feature>
<accession>A0ABY3VKV1</accession>
<proteinExistence type="predicted"/>
<reference evidence="2" key="1">
    <citation type="submission" date="2022-08" db="EMBL/GenBank/DDBJ databases">
        <title>Whole genome sequencing of non-tuberculosis mycobacteria type-strains.</title>
        <authorList>
            <person name="Igarashi Y."/>
            <person name="Osugi A."/>
            <person name="Mitarai S."/>
        </authorList>
    </citation>
    <scope>NUCLEOTIDE SEQUENCE</scope>
    <source>
        <strain evidence="2">DSM 45127</strain>
    </source>
</reference>
<dbReference type="InterPro" id="IPR039422">
    <property type="entry name" value="MarR/SlyA-like"/>
</dbReference>
<dbReference type="EMBL" id="CP092488">
    <property type="protein sequence ID" value="UMB68118.1"/>
    <property type="molecule type" value="Genomic_DNA"/>
</dbReference>
<dbReference type="SMART" id="SM00347">
    <property type="entry name" value="HTH_MARR"/>
    <property type="match status" value="1"/>
</dbReference>
<dbReference type="SUPFAM" id="SSF46785">
    <property type="entry name" value="Winged helix' DNA-binding domain"/>
    <property type="match status" value="1"/>
</dbReference>
<dbReference type="PROSITE" id="PS50995">
    <property type="entry name" value="HTH_MARR_2"/>
    <property type="match status" value="1"/>
</dbReference>
<dbReference type="Pfam" id="PF12802">
    <property type="entry name" value="MarR_2"/>
    <property type="match status" value="1"/>
</dbReference>
<dbReference type="InterPro" id="IPR036388">
    <property type="entry name" value="WH-like_DNA-bd_sf"/>
</dbReference>
<protein>
    <submittedName>
        <fullName evidence="2">MarR family winged helix-turn-helix transcriptional regulator</fullName>
    </submittedName>
</protein>
<organism evidence="2 3">
    <name type="scientific">Mycobacterium paraterrae</name>
    <dbReference type="NCBI Taxonomy" id="577492"/>
    <lineage>
        <taxon>Bacteria</taxon>
        <taxon>Bacillati</taxon>
        <taxon>Actinomycetota</taxon>
        <taxon>Actinomycetes</taxon>
        <taxon>Mycobacteriales</taxon>
        <taxon>Mycobacteriaceae</taxon>
        <taxon>Mycobacterium</taxon>
    </lineage>
</organism>
<sequence>MGPDQIADGRAALEQQITACLRVMTAESEQIGRAFAAVHDVRPTDFRALLHVMVAETAGAPVTSGELRQRMGLSGAAITYLVDRMMASGHIKRESDPADRRKVILRYSESGLATARAFFAPLGIHSHDAMADLPDADLHAASRVFTALIEAMRRYQEDLASLKLPEPPAD</sequence>
<evidence type="ECO:0000313" key="3">
    <source>
        <dbReference type="Proteomes" id="UP001055336"/>
    </source>
</evidence>
<keyword evidence="3" id="KW-1185">Reference proteome</keyword>
<evidence type="ECO:0000313" key="2">
    <source>
        <dbReference type="EMBL" id="UMB68118.1"/>
    </source>
</evidence>
<dbReference type="RefSeq" id="WP_240258580.1">
    <property type="nucleotide sequence ID" value="NZ_CP092488.2"/>
</dbReference>
<evidence type="ECO:0000259" key="1">
    <source>
        <dbReference type="PROSITE" id="PS50995"/>
    </source>
</evidence>
<name>A0ABY3VKV1_9MYCO</name>
<dbReference type="Gene3D" id="1.10.10.10">
    <property type="entry name" value="Winged helix-like DNA-binding domain superfamily/Winged helix DNA-binding domain"/>
    <property type="match status" value="1"/>
</dbReference>